<dbReference type="SUPFAM" id="SSF53335">
    <property type="entry name" value="S-adenosyl-L-methionine-dependent methyltransferases"/>
    <property type="match status" value="1"/>
</dbReference>
<comment type="caution">
    <text evidence="2">The sequence shown here is derived from an EMBL/GenBank/DDBJ whole genome shotgun (WGS) entry which is preliminary data.</text>
</comment>
<dbReference type="PANTHER" id="PTHR43861">
    <property type="entry name" value="TRANS-ACONITATE 2-METHYLTRANSFERASE-RELATED"/>
    <property type="match status" value="1"/>
</dbReference>
<name>A0A1G1ZX94_9BACT</name>
<feature type="domain" description="Methyltransferase type 11" evidence="1">
    <location>
        <begin position="54"/>
        <end position="146"/>
    </location>
</feature>
<dbReference type="Pfam" id="PF08241">
    <property type="entry name" value="Methyltransf_11"/>
    <property type="match status" value="1"/>
</dbReference>
<dbReference type="InterPro" id="IPR013216">
    <property type="entry name" value="Methyltransf_11"/>
</dbReference>
<accession>A0A1G1ZX94</accession>
<dbReference type="EMBL" id="MHJN01000001">
    <property type="protein sequence ID" value="OGY69253.1"/>
    <property type="molecule type" value="Genomic_DNA"/>
</dbReference>
<dbReference type="Proteomes" id="UP000176626">
    <property type="component" value="Unassembled WGS sequence"/>
</dbReference>
<proteinExistence type="predicted"/>
<dbReference type="CDD" id="cd02440">
    <property type="entry name" value="AdoMet_MTases"/>
    <property type="match status" value="1"/>
</dbReference>
<reference evidence="2 3" key="1">
    <citation type="journal article" date="2016" name="Nat. Commun.">
        <title>Thousands of microbial genomes shed light on interconnected biogeochemical processes in an aquifer system.</title>
        <authorList>
            <person name="Anantharaman K."/>
            <person name="Brown C.T."/>
            <person name="Hug L.A."/>
            <person name="Sharon I."/>
            <person name="Castelle C.J."/>
            <person name="Probst A.J."/>
            <person name="Thomas B.C."/>
            <person name="Singh A."/>
            <person name="Wilkins M.J."/>
            <person name="Karaoz U."/>
            <person name="Brodie E.L."/>
            <person name="Williams K.H."/>
            <person name="Hubbard S.S."/>
            <person name="Banfield J.F."/>
        </authorList>
    </citation>
    <scope>NUCLEOTIDE SEQUENCE [LARGE SCALE GENOMIC DNA]</scope>
</reference>
<dbReference type="InterPro" id="IPR029063">
    <property type="entry name" value="SAM-dependent_MTases_sf"/>
</dbReference>
<evidence type="ECO:0000313" key="2">
    <source>
        <dbReference type="EMBL" id="OGY69253.1"/>
    </source>
</evidence>
<dbReference type="GO" id="GO:0008757">
    <property type="term" value="F:S-adenosylmethionine-dependent methyltransferase activity"/>
    <property type="evidence" value="ECO:0007669"/>
    <property type="project" value="InterPro"/>
</dbReference>
<gene>
    <name evidence="2" type="ORF">A2214_01515</name>
</gene>
<evidence type="ECO:0000313" key="3">
    <source>
        <dbReference type="Proteomes" id="UP000176626"/>
    </source>
</evidence>
<dbReference type="Gene3D" id="3.40.50.150">
    <property type="entry name" value="Vaccinia Virus protein VP39"/>
    <property type="match status" value="1"/>
</dbReference>
<protein>
    <recommendedName>
        <fullName evidence="1">Methyltransferase type 11 domain-containing protein</fullName>
    </recommendedName>
</protein>
<dbReference type="AlphaFoldDB" id="A0A1G1ZX94"/>
<evidence type="ECO:0000259" key="1">
    <source>
        <dbReference type="Pfam" id="PF08241"/>
    </source>
</evidence>
<organism evidence="2 3">
    <name type="scientific">Candidatus Harrisonbacteria bacterium RIFOXYA1_FULL_48_8</name>
    <dbReference type="NCBI Taxonomy" id="1798411"/>
    <lineage>
        <taxon>Bacteria</taxon>
        <taxon>Candidatus Harrisoniibacteriota</taxon>
    </lineage>
</organism>
<sequence length="245" mass="28653">MEYLTGQEIKNNKARLKNKMEDYVGRNLQNLFAANIVAKYHDQFFKDRTQTKVLDFGVAGGAFARQLYELGFHNIAGLDIDDYLADENKQYVKEFKTADLSYDRLPWPDNSVDIATAWCVLAHLENPYFCIRETYRILKPGGLFILSIPHLLSRASINFFLKHGDFARYYPGKNHISVFTPGVFQNAVSKHFKKVNMEYLIDPRSFSGFRGFVRKQILSLAARWPKLRNYFEKIWGYNQIWILQK</sequence>